<dbReference type="Gene3D" id="1.10.10.10">
    <property type="entry name" value="Winged helix-like DNA-binding domain superfamily/Winged helix DNA-binding domain"/>
    <property type="match status" value="1"/>
</dbReference>
<dbReference type="PANTHER" id="PTHR46577:SF1">
    <property type="entry name" value="HTH-TYPE TRANSCRIPTIONAL REGULATORY PROTEIN GABR"/>
    <property type="match status" value="1"/>
</dbReference>
<keyword evidence="4" id="KW-0238">DNA-binding</keyword>
<dbReference type="PROSITE" id="PS50949">
    <property type="entry name" value="HTH_GNTR"/>
    <property type="match status" value="1"/>
</dbReference>
<dbReference type="CDD" id="cd07377">
    <property type="entry name" value="WHTH_GntR"/>
    <property type="match status" value="1"/>
</dbReference>
<evidence type="ECO:0000256" key="4">
    <source>
        <dbReference type="ARBA" id="ARBA00023125"/>
    </source>
</evidence>
<evidence type="ECO:0000313" key="8">
    <source>
        <dbReference type="Proteomes" id="UP000600449"/>
    </source>
</evidence>
<dbReference type="InterPro" id="IPR051446">
    <property type="entry name" value="HTH_trans_reg/aminotransferase"/>
</dbReference>
<comment type="caution">
    <text evidence="7">The sequence shown here is derived from an EMBL/GenBank/DDBJ whole genome shotgun (WGS) entry which is preliminary data.</text>
</comment>
<dbReference type="SUPFAM" id="SSF46785">
    <property type="entry name" value="Winged helix' DNA-binding domain"/>
    <property type="match status" value="1"/>
</dbReference>
<dbReference type="GO" id="GO:0003700">
    <property type="term" value="F:DNA-binding transcription factor activity"/>
    <property type="evidence" value="ECO:0007669"/>
    <property type="project" value="InterPro"/>
</dbReference>
<sequence>MEPAALRSLVDAAAATSEPGTIVARIFVALRDAIRAGRLAPGADLVSSRRAATALGVSRNSVNAAYELLRAEGLVTIAQGRTPVVAAIGPLPAQVAAPADAIALSRRGEILCADRRADLYSRASGAFRPGAPDEPLFPREIWARALRRAATTRLGTASEYGDYAGLPRLRRALAEHLRRERGLVASPGSVVITTGAQSSLALLAGALSDAGDRALIEDPGYLGARAAFENAGLALLPLPVDEAGADIEGAPAERANARLVYVTPSNQYPLGIRMALPRRLRLIAWARAAGGVVIEDDYDGEFHWHGQETGAMQPLAPDVVVYVGSAAKSLMPALRIGWIVAPEPLAARLASAVRNAGAAANVHAQLALASLIEEGTWKLHLRRVARAYEARARILTDAIRSRLGERVRVGLPNGGLQLAVRLRDRAAEDAALHAAGEGGFSVARLSGYALGASPVTGLLVSFADADETRAAAFAARLEGAVGQN</sequence>
<keyword evidence="3" id="KW-0805">Transcription regulation</keyword>
<dbReference type="Pfam" id="PF00155">
    <property type="entry name" value="Aminotran_1_2"/>
    <property type="match status" value="1"/>
</dbReference>
<evidence type="ECO:0000256" key="5">
    <source>
        <dbReference type="ARBA" id="ARBA00023163"/>
    </source>
</evidence>
<dbReference type="InterPro" id="IPR015421">
    <property type="entry name" value="PyrdxlP-dep_Trfase_major"/>
</dbReference>
<evidence type="ECO:0000256" key="2">
    <source>
        <dbReference type="ARBA" id="ARBA00022898"/>
    </source>
</evidence>
<dbReference type="PANTHER" id="PTHR46577">
    <property type="entry name" value="HTH-TYPE TRANSCRIPTIONAL REGULATORY PROTEIN GABR"/>
    <property type="match status" value="1"/>
</dbReference>
<dbReference type="SMART" id="SM00345">
    <property type="entry name" value="HTH_GNTR"/>
    <property type="match status" value="1"/>
</dbReference>
<dbReference type="InterPro" id="IPR000524">
    <property type="entry name" value="Tscrpt_reg_HTH_GntR"/>
</dbReference>
<keyword evidence="8" id="KW-1185">Reference proteome</keyword>
<dbReference type="InterPro" id="IPR015424">
    <property type="entry name" value="PyrdxlP-dep_Trfase"/>
</dbReference>
<evidence type="ECO:0000256" key="3">
    <source>
        <dbReference type="ARBA" id="ARBA00023015"/>
    </source>
</evidence>
<dbReference type="RefSeq" id="WP_188915110.1">
    <property type="nucleotide sequence ID" value="NZ_BMMF01000014.1"/>
</dbReference>
<name>A0A917QHN8_9HYPH</name>
<dbReference type="Proteomes" id="UP000600449">
    <property type="component" value="Unassembled WGS sequence"/>
</dbReference>
<dbReference type="AlphaFoldDB" id="A0A917QHN8"/>
<accession>A0A917QHN8</accession>
<protein>
    <submittedName>
        <fullName evidence="7">Transcriptional regulator</fullName>
    </submittedName>
</protein>
<dbReference type="SUPFAM" id="SSF53383">
    <property type="entry name" value="PLP-dependent transferases"/>
    <property type="match status" value="1"/>
</dbReference>
<comment type="similarity">
    <text evidence="1">In the C-terminal section; belongs to the class-I pyridoxal-phosphate-dependent aminotransferase family.</text>
</comment>
<dbReference type="GO" id="GO:0030170">
    <property type="term" value="F:pyridoxal phosphate binding"/>
    <property type="evidence" value="ECO:0007669"/>
    <property type="project" value="InterPro"/>
</dbReference>
<keyword evidence="5" id="KW-0804">Transcription</keyword>
<dbReference type="Gene3D" id="3.40.640.10">
    <property type="entry name" value="Type I PLP-dependent aspartate aminotransferase-like (Major domain)"/>
    <property type="match status" value="1"/>
</dbReference>
<organism evidence="7 8">
    <name type="scientific">Salinarimonas ramus</name>
    <dbReference type="NCBI Taxonomy" id="690164"/>
    <lineage>
        <taxon>Bacteria</taxon>
        <taxon>Pseudomonadati</taxon>
        <taxon>Pseudomonadota</taxon>
        <taxon>Alphaproteobacteria</taxon>
        <taxon>Hyphomicrobiales</taxon>
        <taxon>Salinarimonadaceae</taxon>
        <taxon>Salinarimonas</taxon>
    </lineage>
</organism>
<evidence type="ECO:0000256" key="1">
    <source>
        <dbReference type="ARBA" id="ARBA00005384"/>
    </source>
</evidence>
<gene>
    <name evidence="7" type="ORF">GCM10011322_40770</name>
</gene>
<proteinExistence type="inferred from homology"/>
<dbReference type="EMBL" id="BMMF01000014">
    <property type="protein sequence ID" value="GGK49587.1"/>
    <property type="molecule type" value="Genomic_DNA"/>
</dbReference>
<feature type="domain" description="HTH gntR-type" evidence="6">
    <location>
        <begin position="20"/>
        <end position="88"/>
    </location>
</feature>
<keyword evidence="2" id="KW-0663">Pyridoxal phosphate</keyword>
<dbReference type="InterPro" id="IPR004839">
    <property type="entry name" value="Aminotransferase_I/II_large"/>
</dbReference>
<reference evidence="7 8" key="1">
    <citation type="journal article" date="2014" name="Int. J. Syst. Evol. Microbiol.">
        <title>Complete genome sequence of Corynebacterium casei LMG S-19264T (=DSM 44701T), isolated from a smear-ripened cheese.</title>
        <authorList>
            <consortium name="US DOE Joint Genome Institute (JGI-PGF)"/>
            <person name="Walter F."/>
            <person name="Albersmeier A."/>
            <person name="Kalinowski J."/>
            <person name="Ruckert C."/>
        </authorList>
    </citation>
    <scope>NUCLEOTIDE SEQUENCE [LARGE SCALE GENOMIC DNA]</scope>
    <source>
        <strain evidence="7 8">CGMCC 1.9161</strain>
    </source>
</reference>
<evidence type="ECO:0000259" key="6">
    <source>
        <dbReference type="PROSITE" id="PS50949"/>
    </source>
</evidence>
<dbReference type="Pfam" id="PF00392">
    <property type="entry name" value="GntR"/>
    <property type="match status" value="1"/>
</dbReference>
<dbReference type="CDD" id="cd00609">
    <property type="entry name" value="AAT_like"/>
    <property type="match status" value="1"/>
</dbReference>
<evidence type="ECO:0000313" key="7">
    <source>
        <dbReference type="EMBL" id="GGK49587.1"/>
    </source>
</evidence>
<dbReference type="GO" id="GO:0003677">
    <property type="term" value="F:DNA binding"/>
    <property type="evidence" value="ECO:0007669"/>
    <property type="project" value="UniProtKB-KW"/>
</dbReference>
<dbReference type="InterPro" id="IPR036390">
    <property type="entry name" value="WH_DNA-bd_sf"/>
</dbReference>
<dbReference type="InterPro" id="IPR036388">
    <property type="entry name" value="WH-like_DNA-bd_sf"/>
</dbReference>